<dbReference type="GO" id="GO:0043138">
    <property type="term" value="F:3'-5' DNA helicase activity"/>
    <property type="evidence" value="ECO:0007669"/>
    <property type="project" value="UniProtKB-EC"/>
</dbReference>
<evidence type="ECO:0000313" key="22">
    <source>
        <dbReference type="Proteomes" id="UP000308230"/>
    </source>
</evidence>
<evidence type="ECO:0000256" key="3">
    <source>
        <dbReference type="ARBA" id="ARBA00005446"/>
    </source>
</evidence>
<evidence type="ECO:0000256" key="14">
    <source>
        <dbReference type="ARBA" id="ARBA00023235"/>
    </source>
</evidence>
<evidence type="ECO:0000259" key="20">
    <source>
        <dbReference type="PROSITE" id="PS51194"/>
    </source>
</evidence>
<dbReference type="InterPro" id="IPR006293">
    <property type="entry name" value="DNA_helicase_ATP-dep_RecQ_bac"/>
</dbReference>
<protein>
    <recommendedName>
        <fullName evidence="16">DNA helicase RecQ</fullName>
        <ecNumber evidence="16">5.6.2.4</ecNumber>
    </recommendedName>
</protein>
<comment type="caution">
    <text evidence="21">The sequence shown here is derived from an EMBL/GenBank/DDBJ whole genome shotgun (WGS) entry which is preliminary data.</text>
</comment>
<evidence type="ECO:0000256" key="13">
    <source>
        <dbReference type="ARBA" id="ARBA00023204"/>
    </source>
</evidence>
<evidence type="ECO:0000256" key="6">
    <source>
        <dbReference type="ARBA" id="ARBA00022763"/>
    </source>
</evidence>
<dbReference type="GO" id="GO:0003677">
    <property type="term" value="F:DNA binding"/>
    <property type="evidence" value="ECO:0007669"/>
    <property type="project" value="UniProtKB-KW"/>
</dbReference>
<evidence type="ECO:0000256" key="4">
    <source>
        <dbReference type="ARBA" id="ARBA00022723"/>
    </source>
</evidence>
<dbReference type="Pfam" id="PF00570">
    <property type="entry name" value="HRDC"/>
    <property type="match status" value="1"/>
</dbReference>
<dbReference type="Gene3D" id="3.40.50.300">
    <property type="entry name" value="P-loop containing nucleotide triphosphate hydrolases"/>
    <property type="match status" value="2"/>
</dbReference>
<evidence type="ECO:0000256" key="12">
    <source>
        <dbReference type="ARBA" id="ARBA00023172"/>
    </source>
</evidence>
<evidence type="ECO:0000256" key="7">
    <source>
        <dbReference type="ARBA" id="ARBA00022801"/>
    </source>
</evidence>
<dbReference type="OrthoDB" id="9763310at2"/>
<dbReference type="InterPro" id="IPR036388">
    <property type="entry name" value="WH-like_DNA-bd_sf"/>
</dbReference>
<keyword evidence="22" id="KW-1185">Reference proteome</keyword>
<keyword evidence="9" id="KW-0862">Zinc</keyword>
<evidence type="ECO:0000256" key="1">
    <source>
        <dbReference type="ARBA" id="ARBA00001946"/>
    </source>
</evidence>
<evidence type="ECO:0000256" key="8">
    <source>
        <dbReference type="ARBA" id="ARBA00022806"/>
    </source>
</evidence>
<dbReference type="PANTHER" id="PTHR13710:SF105">
    <property type="entry name" value="ATP-DEPENDENT DNA HELICASE Q1"/>
    <property type="match status" value="1"/>
</dbReference>
<dbReference type="Gene3D" id="1.10.10.10">
    <property type="entry name" value="Winged helix-like DNA-binding domain superfamily/Winged helix DNA-binding domain"/>
    <property type="match status" value="1"/>
</dbReference>
<dbReference type="InterPro" id="IPR029491">
    <property type="entry name" value="Helicase_HTH"/>
</dbReference>
<evidence type="ECO:0000313" key="21">
    <source>
        <dbReference type="EMBL" id="TLS35031.1"/>
    </source>
</evidence>
<keyword evidence="7 21" id="KW-0378">Hydrolase</keyword>
<keyword evidence="4" id="KW-0479">Metal-binding</keyword>
<dbReference type="Pfam" id="PF14493">
    <property type="entry name" value="HTH_40"/>
    <property type="match status" value="1"/>
</dbReference>
<keyword evidence="13" id="KW-0234">DNA repair</keyword>
<dbReference type="InterPro" id="IPR010997">
    <property type="entry name" value="HRDC-like_sf"/>
</dbReference>
<dbReference type="GO" id="GO:0005737">
    <property type="term" value="C:cytoplasm"/>
    <property type="evidence" value="ECO:0007669"/>
    <property type="project" value="TreeGrafter"/>
</dbReference>
<keyword evidence="10" id="KW-0067">ATP-binding</keyword>
<dbReference type="InterPro" id="IPR014001">
    <property type="entry name" value="Helicase_ATP-bd"/>
</dbReference>
<dbReference type="NCBIfam" id="TIGR01389">
    <property type="entry name" value="recQ"/>
    <property type="match status" value="1"/>
</dbReference>
<evidence type="ECO:0000256" key="11">
    <source>
        <dbReference type="ARBA" id="ARBA00023125"/>
    </source>
</evidence>
<sequence>MLDKAKQILEEYFGYTSFRPGQEKAIENVLANHNTLAVMPTGGGKSLCYQIPGLVLDGTAVIISPLISLMKDQVDSLNSIGINAAYINSSLSNSEQRERIDKLAAGHFQFVYVAPERFESADFIHALEFTRLSLIAFDEAHCISQWGHDFRPSYRSIIPNLKQLSNLPVLMALTATATDHVIEDIQSLLGIHSEHQVNTGFARENLNFKIAKGIDKKQFILDFATSRSEESGIIYAPTRKVTDQVYKLLKEKGYKTARYHAGMPEAARKDAQAAFINDETPVMVATNAFGMGIDKSNVRYVIHYALPMNIESYYQEAGRAGRDGEPSDCILLFAAKDVQLQKYLIEKSFMNEENKRQEYKKLQDMTSYSHTNRCLQRYILDYFGDSNGPEKCGHCSNCLDEGERADMTKETQMILSCVKRMDERFGASLVAKVLKGSRDKRVLDFKFDKLSTYGLLSHYTEKEIMNLINYLVADGYLYARDAKFPTLQLTELSSDVLKGTTKVYVQAQPKDSPKETDYHQELFEALRTLRKSIAEDMSLPPYVVFSDASLKDMARYIPETKQSMLEIKGVGEKKYEQYGETFLKEIASFLETNGSIKPAKVEQQPSGSKISKKDPKDDSPSYLVSYEAYQNGKQIKEIALERELSSQTIEGHLFKAYQEGHPLDWNQFFTPEIEEMVLAEYEQLDEKKLRPIKERLSDDIGYTMIKAVLIKNKKM</sequence>
<dbReference type="GO" id="GO:0005524">
    <property type="term" value="F:ATP binding"/>
    <property type="evidence" value="ECO:0007669"/>
    <property type="project" value="UniProtKB-KW"/>
</dbReference>
<keyword evidence="11" id="KW-0238">DNA-binding</keyword>
<dbReference type="CDD" id="cd18794">
    <property type="entry name" value="SF2_C_RecQ"/>
    <property type="match status" value="1"/>
</dbReference>
<comment type="catalytic activity">
    <reaction evidence="15">
        <text>Couples ATP hydrolysis with the unwinding of duplex DNA by translocating in the 3'-5' direction.</text>
        <dbReference type="EC" id="5.6.2.4"/>
    </reaction>
</comment>
<dbReference type="Pfam" id="PF16124">
    <property type="entry name" value="RecQ_Zn_bind"/>
    <property type="match status" value="1"/>
</dbReference>
<organism evidence="21 22">
    <name type="scientific">Exobacillus caeni</name>
    <dbReference type="NCBI Taxonomy" id="2574798"/>
    <lineage>
        <taxon>Bacteria</taxon>
        <taxon>Bacillati</taxon>
        <taxon>Bacillota</taxon>
        <taxon>Bacilli</taxon>
        <taxon>Bacillales</taxon>
        <taxon>Guptibacillaceae</taxon>
        <taxon>Exobacillus</taxon>
    </lineage>
</organism>
<dbReference type="InterPro" id="IPR036390">
    <property type="entry name" value="WH_DNA-bd_sf"/>
</dbReference>
<evidence type="ECO:0000256" key="5">
    <source>
        <dbReference type="ARBA" id="ARBA00022741"/>
    </source>
</evidence>
<dbReference type="Pfam" id="PF09382">
    <property type="entry name" value="RQC"/>
    <property type="match status" value="1"/>
</dbReference>
<dbReference type="SUPFAM" id="SSF47819">
    <property type="entry name" value="HRDC-like"/>
    <property type="match status" value="1"/>
</dbReference>
<evidence type="ECO:0000256" key="17">
    <source>
        <dbReference type="SAM" id="MobiDB-lite"/>
    </source>
</evidence>
<reference evidence="21 22" key="1">
    <citation type="submission" date="2019-04" db="EMBL/GenBank/DDBJ databases">
        <title>Bacillus caeni sp. nov., a bacterium isolated from mangrove sediment.</title>
        <authorList>
            <person name="Huang H."/>
            <person name="Mo K."/>
            <person name="Hu Y."/>
        </authorList>
    </citation>
    <scope>NUCLEOTIDE SEQUENCE [LARGE SCALE GENOMIC DNA]</scope>
    <source>
        <strain evidence="21 22">HB172195</strain>
    </source>
</reference>
<dbReference type="Proteomes" id="UP000308230">
    <property type="component" value="Unassembled WGS sequence"/>
</dbReference>
<dbReference type="Gene3D" id="1.10.150.80">
    <property type="entry name" value="HRDC domain"/>
    <property type="match status" value="1"/>
</dbReference>
<dbReference type="GO" id="GO:0046872">
    <property type="term" value="F:metal ion binding"/>
    <property type="evidence" value="ECO:0007669"/>
    <property type="project" value="UniProtKB-KW"/>
</dbReference>
<evidence type="ECO:0000256" key="15">
    <source>
        <dbReference type="ARBA" id="ARBA00034617"/>
    </source>
</evidence>
<dbReference type="PROSITE" id="PS51192">
    <property type="entry name" value="HELICASE_ATP_BIND_1"/>
    <property type="match status" value="1"/>
</dbReference>
<dbReference type="InterPro" id="IPR044876">
    <property type="entry name" value="HRDC_dom_sf"/>
</dbReference>
<dbReference type="InterPro" id="IPR001650">
    <property type="entry name" value="Helicase_C-like"/>
</dbReference>
<dbReference type="InterPro" id="IPR032284">
    <property type="entry name" value="RecQ_Zn-bd"/>
</dbReference>
<dbReference type="GO" id="GO:0043590">
    <property type="term" value="C:bacterial nucleoid"/>
    <property type="evidence" value="ECO:0007669"/>
    <property type="project" value="TreeGrafter"/>
</dbReference>
<dbReference type="FunFam" id="1.10.150.80:FF:000002">
    <property type="entry name" value="ATP-dependent DNA helicase RecQ"/>
    <property type="match status" value="1"/>
</dbReference>
<comment type="cofactor">
    <cofactor evidence="1">
        <name>Mg(2+)</name>
        <dbReference type="ChEBI" id="CHEBI:18420"/>
    </cofactor>
</comment>
<comment type="similarity">
    <text evidence="3">Belongs to the helicase family. RecQ subfamily.</text>
</comment>
<feature type="domain" description="Helicase ATP-binding" evidence="19">
    <location>
        <begin position="26"/>
        <end position="195"/>
    </location>
</feature>
<dbReference type="InterPro" id="IPR004589">
    <property type="entry name" value="DNA_helicase_ATP-dep_RecQ"/>
</dbReference>
<keyword evidence="8 21" id="KW-0347">Helicase</keyword>
<comment type="cofactor">
    <cofactor evidence="2">
        <name>Zn(2+)</name>
        <dbReference type="ChEBI" id="CHEBI:29105"/>
    </cofactor>
</comment>
<dbReference type="SMART" id="SM00490">
    <property type="entry name" value="HELICc"/>
    <property type="match status" value="1"/>
</dbReference>
<dbReference type="SMART" id="SM00487">
    <property type="entry name" value="DEXDc"/>
    <property type="match status" value="1"/>
</dbReference>
<evidence type="ECO:0000259" key="18">
    <source>
        <dbReference type="PROSITE" id="PS50967"/>
    </source>
</evidence>
<gene>
    <name evidence="21" type="primary">recQ</name>
    <name evidence="21" type="ORF">FCL54_22495</name>
</gene>
<dbReference type="EMBL" id="SWLG01000031">
    <property type="protein sequence ID" value="TLS35031.1"/>
    <property type="molecule type" value="Genomic_DNA"/>
</dbReference>
<dbReference type="SUPFAM" id="SSF52540">
    <property type="entry name" value="P-loop containing nucleoside triphosphate hydrolases"/>
    <property type="match status" value="1"/>
</dbReference>
<dbReference type="PROSITE" id="PS51194">
    <property type="entry name" value="HELICASE_CTER"/>
    <property type="match status" value="1"/>
</dbReference>
<keyword evidence="14" id="KW-0413">Isomerase</keyword>
<dbReference type="GO" id="GO:0006260">
    <property type="term" value="P:DNA replication"/>
    <property type="evidence" value="ECO:0007669"/>
    <property type="project" value="InterPro"/>
</dbReference>
<dbReference type="FunFam" id="3.40.50.300:FF:000296">
    <property type="entry name" value="ATP-dependent DNA helicase RecQ"/>
    <property type="match status" value="1"/>
</dbReference>
<dbReference type="Pfam" id="PF00270">
    <property type="entry name" value="DEAD"/>
    <property type="match status" value="1"/>
</dbReference>
<feature type="region of interest" description="Disordered" evidence="17">
    <location>
        <begin position="597"/>
        <end position="619"/>
    </location>
</feature>
<dbReference type="GO" id="GO:0030894">
    <property type="term" value="C:replisome"/>
    <property type="evidence" value="ECO:0007669"/>
    <property type="project" value="TreeGrafter"/>
</dbReference>
<evidence type="ECO:0000256" key="2">
    <source>
        <dbReference type="ARBA" id="ARBA00001947"/>
    </source>
</evidence>
<proteinExistence type="inferred from homology"/>
<accession>A0A5R9EW53</accession>
<keyword evidence="12" id="KW-0233">DNA recombination</keyword>
<keyword evidence="6" id="KW-0227">DNA damage</keyword>
<dbReference type="InterPro" id="IPR011545">
    <property type="entry name" value="DEAD/DEAH_box_helicase_dom"/>
</dbReference>
<dbReference type="GO" id="GO:0006281">
    <property type="term" value="P:DNA repair"/>
    <property type="evidence" value="ECO:0007669"/>
    <property type="project" value="UniProtKB-KW"/>
</dbReference>
<dbReference type="PANTHER" id="PTHR13710">
    <property type="entry name" value="DNA HELICASE RECQ FAMILY MEMBER"/>
    <property type="match status" value="1"/>
</dbReference>
<dbReference type="GO" id="GO:0009432">
    <property type="term" value="P:SOS response"/>
    <property type="evidence" value="ECO:0007669"/>
    <property type="project" value="UniProtKB-UniRule"/>
</dbReference>
<evidence type="ECO:0000256" key="9">
    <source>
        <dbReference type="ARBA" id="ARBA00022833"/>
    </source>
</evidence>
<dbReference type="InterPro" id="IPR002121">
    <property type="entry name" value="HRDC_dom"/>
</dbReference>
<keyword evidence="5" id="KW-0547">Nucleotide-binding</keyword>
<dbReference type="PROSITE" id="PS50967">
    <property type="entry name" value="HRDC"/>
    <property type="match status" value="1"/>
</dbReference>
<evidence type="ECO:0000256" key="10">
    <source>
        <dbReference type="ARBA" id="ARBA00022840"/>
    </source>
</evidence>
<dbReference type="Pfam" id="PF00271">
    <property type="entry name" value="Helicase_C"/>
    <property type="match status" value="1"/>
</dbReference>
<feature type="domain" description="HRDC" evidence="18">
    <location>
        <begin position="516"/>
        <end position="596"/>
    </location>
</feature>
<dbReference type="NCBIfam" id="TIGR00614">
    <property type="entry name" value="recQ_fam"/>
    <property type="match status" value="1"/>
</dbReference>
<dbReference type="SUPFAM" id="SSF46785">
    <property type="entry name" value="Winged helix' DNA-binding domain"/>
    <property type="match status" value="1"/>
</dbReference>
<dbReference type="SMART" id="SM00341">
    <property type="entry name" value="HRDC"/>
    <property type="match status" value="1"/>
</dbReference>
<feature type="domain" description="Helicase C-terminal" evidence="20">
    <location>
        <begin position="215"/>
        <end position="366"/>
    </location>
</feature>
<dbReference type="GO" id="GO:0006310">
    <property type="term" value="P:DNA recombination"/>
    <property type="evidence" value="ECO:0007669"/>
    <property type="project" value="UniProtKB-UniRule"/>
</dbReference>
<name>A0A5R9EW53_9BACL</name>
<evidence type="ECO:0000259" key="19">
    <source>
        <dbReference type="PROSITE" id="PS51192"/>
    </source>
</evidence>
<dbReference type="GO" id="GO:0016787">
    <property type="term" value="F:hydrolase activity"/>
    <property type="evidence" value="ECO:0007669"/>
    <property type="project" value="UniProtKB-KW"/>
</dbReference>
<dbReference type="GO" id="GO:0009378">
    <property type="term" value="F:four-way junction helicase activity"/>
    <property type="evidence" value="ECO:0007669"/>
    <property type="project" value="TreeGrafter"/>
</dbReference>
<dbReference type="InterPro" id="IPR018982">
    <property type="entry name" value="RQC_domain"/>
</dbReference>
<dbReference type="CDD" id="cd17920">
    <property type="entry name" value="DEXHc_RecQ"/>
    <property type="match status" value="1"/>
</dbReference>
<dbReference type="AlphaFoldDB" id="A0A5R9EW53"/>
<dbReference type="InterPro" id="IPR027417">
    <property type="entry name" value="P-loop_NTPase"/>
</dbReference>
<dbReference type="RefSeq" id="WP_138129550.1">
    <property type="nucleotide sequence ID" value="NZ_SWLG01000031.1"/>
</dbReference>
<dbReference type="SMART" id="SM00956">
    <property type="entry name" value="RQC"/>
    <property type="match status" value="1"/>
</dbReference>
<dbReference type="EC" id="5.6.2.4" evidence="16"/>
<evidence type="ECO:0000256" key="16">
    <source>
        <dbReference type="NCBIfam" id="TIGR01389"/>
    </source>
</evidence>